<keyword evidence="4" id="KW-0132">Cell division</keyword>
<evidence type="ECO:0000256" key="4">
    <source>
        <dbReference type="ARBA" id="ARBA00022618"/>
    </source>
</evidence>
<keyword evidence="8" id="KW-0206">Cytoskeleton</keyword>
<dbReference type="PANTHER" id="PTHR31570:SF1">
    <property type="entry name" value="HAUS AUGMIN-LIKE COMPLEX SUBUNIT 1"/>
    <property type="match status" value="1"/>
</dbReference>
<dbReference type="EMBL" id="JANCYU010000008">
    <property type="protein sequence ID" value="KAK4522858.1"/>
    <property type="molecule type" value="Genomic_DNA"/>
</dbReference>
<keyword evidence="6" id="KW-0498">Mitosis</keyword>
<feature type="coiled-coil region" evidence="10">
    <location>
        <begin position="185"/>
        <end position="243"/>
    </location>
</feature>
<keyword evidence="12" id="KW-1185">Reference proteome</keyword>
<evidence type="ECO:0000256" key="1">
    <source>
        <dbReference type="ARBA" id="ARBA00004186"/>
    </source>
</evidence>
<organism evidence="11 12">
    <name type="scientific">Galdieria yellowstonensis</name>
    <dbReference type="NCBI Taxonomy" id="3028027"/>
    <lineage>
        <taxon>Eukaryota</taxon>
        <taxon>Rhodophyta</taxon>
        <taxon>Bangiophyceae</taxon>
        <taxon>Galdieriales</taxon>
        <taxon>Galdieriaceae</taxon>
        <taxon>Galdieria</taxon>
    </lineage>
</organism>
<evidence type="ECO:0000313" key="11">
    <source>
        <dbReference type="EMBL" id="KAK4522858.1"/>
    </source>
</evidence>
<accession>A0AAV9I327</accession>
<evidence type="ECO:0000256" key="2">
    <source>
        <dbReference type="ARBA" id="ARBA00005479"/>
    </source>
</evidence>
<evidence type="ECO:0000256" key="9">
    <source>
        <dbReference type="ARBA" id="ARBA00023306"/>
    </source>
</evidence>
<protein>
    <submittedName>
        <fullName evidence="11">Uncharacterized protein</fullName>
    </submittedName>
</protein>
<evidence type="ECO:0000313" key="12">
    <source>
        <dbReference type="Proteomes" id="UP001300502"/>
    </source>
</evidence>
<dbReference type="Proteomes" id="UP001300502">
    <property type="component" value="Unassembled WGS sequence"/>
</dbReference>
<dbReference type="GO" id="GO:0070652">
    <property type="term" value="C:HAUS complex"/>
    <property type="evidence" value="ECO:0007669"/>
    <property type="project" value="InterPro"/>
</dbReference>
<comment type="caution">
    <text evidence="11">The sequence shown here is derived from an EMBL/GenBank/DDBJ whole genome shotgun (WGS) entry which is preliminary data.</text>
</comment>
<dbReference type="InterPro" id="IPR026243">
    <property type="entry name" value="HAUS1"/>
</dbReference>
<evidence type="ECO:0000256" key="6">
    <source>
        <dbReference type="ARBA" id="ARBA00022776"/>
    </source>
</evidence>
<evidence type="ECO:0000256" key="5">
    <source>
        <dbReference type="ARBA" id="ARBA00022701"/>
    </source>
</evidence>
<dbReference type="PANTHER" id="PTHR31570">
    <property type="entry name" value="HAUS AUGMIN-LIKE COMPLEX SUBUNIT 1"/>
    <property type="match status" value="1"/>
</dbReference>
<keyword evidence="9" id="KW-0131">Cell cycle</keyword>
<gene>
    <name evidence="11" type="ORF">GAYE_PCTG30G0748</name>
</gene>
<comment type="subcellular location">
    <subcellularLocation>
        <location evidence="1">Cytoplasm</location>
        <location evidence="1">Cytoskeleton</location>
        <location evidence="1">Spindle</location>
    </subcellularLocation>
</comment>
<evidence type="ECO:0000256" key="3">
    <source>
        <dbReference type="ARBA" id="ARBA00022490"/>
    </source>
</evidence>
<sequence>MSFSSAIPPSLYFLSKLSTLSLQRDQEKQALVEELQERTQLLDHLESILSATLDCFPEELVEFLKNHSNVQNLAEFAAELDIDPLGDTRTALLDAACEKLEKYWHLEKQLEEERNKMYQLEQLLNDFEAIERDFHAILHDFSFAPPHSDSQAKLDRERQYLIQLETALDQINSSVPSVNVTHEEIVELSKKVVSLEAQVQEDQMQLDSYQKLPQDPILARIVLDEAKQKLQRLDAEKEDMLKSIKLV</sequence>
<dbReference type="GO" id="GO:0051301">
    <property type="term" value="P:cell division"/>
    <property type="evidence" value="ECO:0007669"/>
    <property type="project" value="UniProtKB-KW"/>
</dbReference>
<evidence type="ECO:0000256" key="10">
    <source>
        <dbReference type="SAM" id="Coils"/>
    </source>
</evidence>
<comment type="similarity">
    <text evidence="2">Belongs to the HAUS1 family.</text>
</comment>
<keyword evidence="3" id="KW-0963">Cytoplasm</keyword>
<reference evidence="11 12" key="1">
    <citation type="submission" date="2022-07" db="EMBL/GenBank/DDBJ databases">
        <title>Genome-wide signatures of adaptation to extreme environments.</title>
        <authorList>
            <person name="Cho C.H."/>
            <person name="Yoon H.S."/>
        </authorList>
    </citation>
    <scope>NUCLEOTIDE SEQUENCE [LARGE SCALE GENOMIC DNA]</scope>
    <source>
        <strain evidence="11 12">108.79 E11</strain>
    </source>
</reference>
<keyword evidence="7 10" id="KW-0175">Coiled coil</keyword>
<dbReference type="GO" id="GO:0051225">
    <property type="term" value="P:spindle assembly"/>
    <property type="evidence" value="ECO:0007669"/>
    <property type="project" value="InterPro"/>
</dbReference>
<proteinExistence type="inferred from homology"/>
<dbReference type="GO" id="GO:0005874">
    <property type="term" value="C:microtubule"/>
    <property type="evidence" value="ECO:0007669"/>
    <property type="project" value="UniProtKB-KW"/>
</dbReference>
<name>A0AAV9I327_9RHOD</name>
<evidence type="ECO:0000256" key="8">
    <source>
        <dbReference type="ARBA" id="ARBA00023212"/>
    </source>
</evidence>
<dbReference type="GO" id="GO:0005819">
    <property type="term" value="C:spindle"/>
    <property type="evidence" value="ECO:0007669"/>
    <property type="project" value="UniProtKB-SubCell"/>
</dbReference>
<feature type="coiled-coil region" evidence="10">
    <location>
        <begin position="103"/>
        <end position="130"/>
    </location>
</feature>
<keyword evidence="5" id="KW-0493">Microtubule</keyword>
<dbReference type="AlphaFoldDB" id="A0AAV9I327"/>
<evidence type="ECO:0000256" key="7">
    <source>
        <dbReference type="ARBA" id="ARBA00023054"/>
    </source>
</evidence>
<dbReference type="GO" id="GO:0005829">
    <property type="term" value="C:cytosol"/>
    <property type="evidence" value="ECO:0007669"/>
    <property type="project" value="TreeGrafter"/>
</dbReference>